<reference evidence="2 3" key="1">
    <citation type="journal article" date="2013" name="BMC Genomics">
        <title>High quality de novo sequencing and assembly of the Saccharomyces arboricolus genome.</title>
        <authorList>
            <person name="Liti G."/>
            <person name="Nguyen Ba A.N."/>
            <person name="Blythe M."/>
            <person name="Mueller C.A."/>
            <person name="Bergstroem A."/>
            <person name="Cubillos F.A."/>
            <person name="Dafhnis-Calas F."/>
            <person name="Khoshraftar S."/>
            <person name="Malla S."/>
            <person name="Mehta N."/>
            <person name="Siow C.C."/>
            <person name="Warringer J."/>
            <person name="Moses A.M."/>
            <person name="Louis E.J."/>
            <person name="Nieduszynski C.A."/>
        </authorList>
    </citation>
    <scope>NUCLEOTIDE SEQUENCE [LARGE SCALE GENOMIC DNA]</scope>
    <source>
        <strain evidence="3">H-6 / AS 2.3317 / CBS 10644</strain>
    </source>
</reference>
<dbReference type="SUPFAM" id="SSF49777">
    <property type="entry name" value="PEBP-like"/>
    <property type="match status" value="1"/>
</dbReference>
<dbReference type="GO" id="GO:0005543">
    <property type="term" value="F:phospholipid binding"/>
    <property type="evidence" value="ECO:0007669"/>
    <property type="project" value="TreeGrafter"/>
</dbReference>
<accession>J8PKN5</accession>
<organism evidence="2 3">
    <name type="scientific">Saccharomyces arboricola (strain H-6 / AS 2.3317 / CBS 10644)</name>
    <name type="common">Yeast</name>
    <dbReference type="NCBI Taxonomy" id="1160507"/>
    <lineage>
        <taxon>Eukaryota</taxon>
        <taxon>Fungi</taxon>
        <taxon>Dikarya</taxon>
        <taxon>Ascomycota</taxon>
        <taxon>Saccharomycotina</taxon>
        <taxon>Saccharomycetes</taxon>
        <taxon>Saccharomycetales</taxon>
        <taxon>Saccharomycetaceae</taxon>
        <taxon>Saccharomyces</taxon>
    </lineage>
</organism>
<dbReference type="EMBL" id="ALIE01000144">
    <property type="protein sequence ID" value="EJS42655.1"/>
    <property type="molecule type" value="Genomic_DNA"/>
</dbReference>
<comment type="similarity">
    <text evidence="1">Belongs to the phosphatidylethanolamine-binding protein family.</text>
</comment>
<dbReference type="GO" id="GO:0030414">
    <property type="term" value="F:peptidase inhibitor activity"/>
    <property type="evidence" value="ECO:0007669"/>
    <property type="project" value="TreeGrafter"/>
</dbReference>
<dbReference type="Pfam" id="PF01161">
    <property type="entry name" value="PBP"/>
    <property type="match status" value="1"/>
</dbReference>
<proteinExistence type="inferred from homology"/>
<dbReference type="PANTHER" id="PTHR11362:SF148">
    <property type="entry name" value="CARBOXYPEPTIDASE Y INHIBITOR"/>
    <property type="match status" value="1"/>
</dbReference>
<dbReference type="GO" id="GO:0046578">
    <property type="term" value="P:regulation of Ras protein signal transduction"/>
    <property type="evidence" value="ECO:0007669"/>
    <property type="project" value="TreeGrafter"/>
</dbReference>
<dbReference type="Proteomes" id="UP000006968">
    <property type="component" value="Chromosome XII"/>
</dbReference>
<evidence type="ECO:0000313" key="2">
    <source>
        <dbReference type="EMBL" id="EJS42655.1"/>
    </source>
</evidence>
<dbReference type="InterPro" id="IPR035810">
    <property type="entry name" value="PEBP_euk"/>
</dbReference>
<dbReference type="PROSITE" id="PS01220">
    <property type="entry name" value="PBP"/>
    <property type="match status" value="1"/>
</dbReference>
<gene>
    <name evidence="2" type="ORF">SU7_2241</name>
</gene>
<evidence type="ECO:0000256" key="1">
    <source>
        <dbReference type="ARBA" id="ARBA00007091"/>
    </source>
</evidence>
<dbReference type="InterPro" id="IPR001858">
    <property type="entry name" value="Phosphatidylethanolamine-bd_CS"/>
</dbReference>
<evidence type="ECO:0000313" key="3">
    <source>
        <dbReference type="Proteomes" id="UP000006968"/>
    </source>
</evidence>
<dbReference type="InterPro" id="IPR008914">
    <property type="entry name" value="PEBP"/>
</dbReference>
<comment type="caution">
    <text evidence="2">The sequence shown here is derived from an EMBL/GenBank/DDBJ whole genome shotgun (WGS) entry which is preliminary data.</text>
</comment>
<dbReference type="PANTHER" id="PTHR11362">
    <property type="entry name" value="PHOSPHATIDYLETHANOLAMINE-BINDING PROTEIN"/>
    <property type="match status" value="1"/>
</dbReference>
<dbReference type="InterPro" id="IPR036610">
    <property type="entry name" value="PEBP-like_sf"/>
</dbReference>
<dbReference type="Gene3D" id="3.90.280.10">
    <property type="entry name" value="PEBP-like"/>
    <property type="match status" value="1"/>
</dbReference>
<name>J8PKN5_SACAR</name>
<dbReference type="CDD" id="cd00866">
    <property type="entry name" value="PEBP_euk"/>
    <property type="match status" value="1"/>
</dbReference>
<dbReference type="GO" id="GO:0030162">
    <property type="term" value="P:regulation of proteolysis"/>
    <property type="evidence" value="ECO:0007669"/>
    <property type="project" value="TreeGrafter"/>
</dbReference>
<dbReference type="MEROPS" id="I51.001"/>
<sequence length="219" mass="24376">MNQAIDFTQASIDSYRKHGILEDVIHDTSFQPSGILAVEYSSSAPVAMGNMLTTDKAHSRPQFQFTFNKQMQKNTAQADAFVPQADDLFTLVMTDPDAPSKTDHKWSEFCHLVECDLKLLNQSTHETSGTADFFASEINSSGSNTLVEYMGPAPPKGSGPHRYVFLLFRQPKGVSSSKFSKIKDRPNWGYGTPATGVYKWAKENNLQLVASNFFYAETK</sequence>
<dbReference type="OrthoDB" id="2506647at2759"/>
<protein>
    <submittedName>
        <fullName evidence="2">Tfs1p</fullName>
    </submittedName>
</protein>
<keyword evidence="3" id="KW-1185">Reference proteome</keyword>
<dbReference type="HOGENOM" id="CLU_043994_3_1_1"/>
<dbReference type="AlphaFoldDB" id="J8PKN5"/>
<dbReference type="FunFam" id="3.90.280.10:FF:000009">
    <property type="entry name" value="Carboxypeptidase Y inhibitor"/>
    <property type="match status" value="1"/>
</dbReference>